<gene>
    <name evidence="1" type="ORF">HAX54_026640</name>
</gene>
<comment type="caution">
    <text evidence="1">The sequence shown here is derived from an EMBL/GenBank/DDBJ whole genome shotgun (WGS) entry which is preliminary data.</text>
</comment>
<sequence length="79" mass="9116">MWKRIKKILKTLSPGSKLPQVTREDIPEFSFLMVACCNDAFLLQWTHYGGPLLAVASLQQREPSCCNEYSLRKMQFQGH</sequence>
<organism evidence="1 2">
    <name type="scientific">Datura stramonium</name>
    <name type="common">Jimsonweed</name>
    <name type="synonym">Common thornapple</name>
    <dbReference type="NCBI Taxonomy" id="4076"/>
    <lineage>
        <taxon>Eukaryota</taxon>
        <taxon>Viridiplantae</taxon>
        <taxon>Streptophyta</taxon>
        <taxon>Embryophyta</taxon>
        <taxon>Tracheophyta</taxon>
        <taxon>Spermatophyta</taxon>
        <taxon>Magnoliopsida</taxon>
        <taxon>eudicotyledons</taxon>
        <taxon>Gunneridae</taxon>
        <taxon>Pentapetalae</taxon>
        <taxon>asterids</taxon>
        <taxon>lamiids</taxon>
        <taxon>Solanales</taxon>
        <taxon>Solanaceae</taxon>
        <taxon>Solanoideae</taxon>
        <taxon>Datureae</taxon>
        <taxon>Datura</taxon>
    </lineage>
</organism>
<reference evidence="1 2" key="1">
    <citation type="journal article" date="2021" name="BMC Genomics">
        <title>Datura genome reveals duplications of psychoactive alkaloid biosynthetic genes and high mutation rate following tissue culture.</title>
        <authorList>
            <person name="Rajewski A."/>
            <person name="Carter-House D."/>
            <person name="Stajich J."/>
            <person name="Litt A."/>
        </authorList>
    </citation>
    <scope>NUCLEOTIDE SEQUENCE [LARGE SCALE GENOMIC DNA]</scope>
    <source>
        <strain evidence="1">AR-01</strain>
    </source>
</reference>
<evidence type="ECO:0000313" key="1">
    <source>
        <dbReference type="EMBL" id="MCD9640905.1"/>
    </source>
</evidence>
<evidence type="ECO:0000313" key="2">
    <source>
        <dbReference type="Proteomes" id="UP000823775"/>
    </source>
</evidence>
<proteinExistence type="predicted"/>
<dbReference type="EMBL" id="JACEIK010003234">
    <property type="protein sequence ID" value="MCD9640905.1"/>
    <property type="molecule type" value="Genomic_DNA"/>
</dbReference>
<keyword evidence="2" id="KW-1185">Reference proteome</keyword>
<name>A0ABS8V4C7_DATST</name>
<accession>A0ABS8V4C7</accession>
<dbReference type="Proteomes" id="UP000823775">
    <property type="component" value="Unassembled WGS sequence"/>
</dbReference>
<protein>
    <submittedName>
        <fullName evidence="1">Uncharacterized protein</fullName>
    </submittedName>
</protein>